<organism evidence="2 3">
    <name type="scientific">Coniosporium apollinis</name>
    <dbReference type="NCBI Taxonomy" id="61459"/>
    <lineage>
        <taxon>Eukaryota</taxon>
        <taxon>Fungi</taxon>
        <taxon>Dikarya</taxon>
        <taxon>Ascomycota</taxon>
        <taxon>Pezizomycotina</taxon>
        <taxon>Dothideomycetes</taxon>
        <taxon>Dothideomycetes incertae sedis</taxon>
        <taxon>Coniosporium</taxon>
    </lineage>
</organism>
<keyword evidence="1" id="KW-0812">Transmembrane</keyword>
<sequence length="267" mass="28100">MPAFSGTVTKAVTLHYWNLSTSNSEDVDWTVALHLKGADNAFAAYANTSNAALTGRSSGILTVFRCSSQVHEISYSYVGGQAVLQNSRLVNSTVTNLVLSAMFPEMVEGHAGFGNDLLEEAISAIAASTESVEHLGNAFALIFSQTAMASAAGIMDSVPIEGDLVSKLVTIMPKSAFCLLCFANIALAVLALVLGIVAAIFACTRAGVADVQARLSVLGLTARAFGALHQGRPVTSIEQLFNEDEASPVKKIRIMRTNEGGWSWVAA</sequence>
<comment type="caution">
    <text evidence="2">The sequence shown here is derived from an EMBL/GenBank/DDBJ whole genome shotgun (WGS) entry which is preliminary data.</text>
</comment>
<evidence type="ECO:0000313" key="2">
    <source>
        <dbReference type="EMBL" id="KAJ9666772.1"/>
    </source>
</evidence>
<name>A0ABQ9P326_9PEZI</name>
<keyword evidence="3" id="KW-1185">Reference proteome</keyword>
<evidence type="ECO:0000313" key="3">
    <source>
        <dbReference type="Proteomes" id="UP001172684"/>
    </source>
</evidence>
<feature type="transmembrane region" description="Helical" evidence="1">
    <location>
        <begin position="176"/>
        <end position="202"/>
    </location>
</feature>
<accession>A0ABQ9P326</accession>
<gene>
    <name evidence="2" type="ORF">H2201_003176</name>
</gene>
<protein>
    <submittedName>
        <fullName evidence="2">Uncharacterized protein</fullName>
    </submittedName>
</protein>
<keyword evidence="1" id="KW-1133">Transmembrane helix</keyword>
<evidence type="ECO:0000256" key="1">
    <source>
        <dbReference type="SAM" id="Phobius"/>
    </source>
</evidence>
<dbReference type="Proteomes" id="UP001172684">
    <property type="component" value="Unassembled WGS sequence"/>
</dbReference>
<proteinExistence type="predicted"/>
<reference evidence="2" key="1">
    <citation type="submission" date="2022-10" db="EMBL/GenBank/DDBJ databases">
        <title>Culturing micro-colonial fungi from biological soil crusts in the Mojave desert and describing Neophaeococcomyces mojavensis, and introducing the new genera and species Taxawa tesnikishii.</title>
        <authorList>
            <person name="Kurbessoian T."/>
            <person name="Stajich J.E."/>
        </authorList>
    </citation>
    <scope>NUCLEOTIDE SEQUENCE</scope>
    <source>
        <strain evidence="2">TK_1</strain>
    </source>
</reference>
<dbReference type="EMBL" id="JAPDRL010000017">
    <property type="protein sequence ID" value="KAJ9666772.1"/>
    <property type="molecule type" value="Genomic_DNA"/>
</dbReference>
<keyword evidence="1" id="KW-0472">Membrane</keyword>